<dbReference type="OrthoDB" id="5589766at2759"/>
<organism evidence="2 3">
    <name type="scientific">Monilinia fructigena</name>
    <dbReference type="NCBI Taxonomy" id="38457"/>
    <lineage>
        <taxon>Eukaryota</taxon>
        <taxon>Fungi</taxon>
        <taxon>Dikarya</taxon>
        <taxon>Ascomycota</taxon>
        <taxon>Pezizomycotina</taxon>
        <taxon>Leotiomycetes</taxon>
        <taxon>Helotiales</taxon>
        <taxon>Sclerotiniaceae</taxon>
        <taxon>Monilinia</taxon>
    </lineage>
</organism>
<feature type="compositionally biased region" description="Polar residues" evidence="1">
    <location>
        <begin position="94"/>
        <end position="113"/>
    </location>
</feature>
<gene>
    <name evidence="2" type="ORF">DID88_008026</name>
</gene>
<reference evidence="2 3" key="1">
    <citation type="submission" date="2018-06" db="EMBL/GenBank/DDBJ databases">
        <title>Genome Sequence of the Brown Rot Fungal Pathogen Monilinia fructigena.</title>
        <authorList>
            <person name="Landi L."/>
            <person name="De Miccolis Angelini R.M."/>
            <person name="Pollastro S."/>
            <person name="Abate D."/>
            <person name="Faretra F."/>
            <person name="Romanazzi G."/>
        </authorList>
    </citation>
    <scope>NUCLEOTIDE SEQUENCE [LARGE SCALE GENOMIC DNA]</scope>
    <source>
        <strain evidence="2 3">Mfrg269</strain>
    </source>
</reference>
<feature type="region of interest" description="Disordered" evidence="1">
    <location>
        <begin position="1"/>
        <end position="43"/>
    </location>
</feature>
<evidence type="ECO:0000256" key="1">
    <source>
        <dbReference type="SAM" id="MobiDB-lite"/>
    </source>
</evidence>
<accession>A0A395J4I8</accession>
<keyword evidence="3" id="KW-1185">Reference proteome</keyword>
<proteinExistence type="predicted"/>
<comment type="caution">
    <text evidence="2">The sequence shown here is derived from an EMBL/GenBank/DDBJ whole genome shotgun (WGS) entry which is preliminary data.</text>
</comment>
<name>A0A395J4I8_9HELO</name>
<dbReference type="Proteomes" id="UP000249056">
    <property type="component" value="Unassembled WGS sequence"/>
</dbReference>
<feature type="compositionally biased region" description="Low complexity" evidence="1">
    <location>
        <begin position="30"/>
        <end position="40"/>
    </location>
</feature>
<feature type="compositionally biased region" description="Basic and acidic residues" evidence="1">
    <location>
        <begin position="10"/>
        <end position="29"/>
    </location>
</feature>
<dbReference type="EMBL" id="QKRW01000004">
    <property type="protein sequence ID" value="RAL67261.1"/>
    <property type="molecule type" value="Genomic_DNA"/>
</dbReference>
<feature type="compositionally biased region" description="Basic and acidic residues" evidence="1">
    <location>
        <begin position="80"/>
        <end position="93"/>
    </location>
</feature>
<protein>
    <submittedName>
        <fullName evidence="2">Uncharacterized protein</fullName>
    </submittedName>
</protein>
<dbReference type="AlphaFoldDB" id="A0A395J4I8"/>
<evidence type="ECO:0000313" key="3">
    <source>
        <dbReference type="Proteomes" id="UP000249056"/>
    </source>
</evidence>
<feature type="region of interest" description="Disordered" evidence="1">
    <location>
        <begin position="77"/>
        <end position="113"/>
    </location>
</feature>
<sequence>MQVPQSALQKKAEAERKQKEQEQYREQQEQLRQQQQQQQEGGTNIDTITTRALHSMLSNLKILNLSAEGVDYVDDSQIYDNDHKGSESGHDQNRPPSRTAQNNSENGYNDQNTMIMGEKQPQNQAAEDNEMCVWVVSCGFSLTAWDSSNPFLCYKLLHLPREVYAIVYMYNISPCFQASRG</sequence>
<evidence type="ECO:0000313" key="2">
    <source>
        <dbReference type="EMBL" id="RAL67261.1"/>
    </source>
</evidence>